<reference evidence="14 15" key="1">
    <citation type="submission" date="2019-02" db="EMBL/GenBank/DDBJ databases">
        <title>Complete Genome Sequence and Methylome Analysis of free living Spirochaetas.</title>
        <authorList>
            <person name="Fomenkov A."/>
            <person name="Dubinina G."/>
            <person name="Leshcheva N."/>
            <person name="Mikheeva N."/>
            <person name="Grabovich M."/>
            <person name="Vincze T."/>
            <person name="Roberts R.J."/>
        </authorList>
    </citation>
    <scope>NUCLEOTIDE SEQUENCE [LARGE SCALE GENOMIC DNA]</scope>
    <source>
        <strain evidence="14 15">K2</strain>
    </source>
</reference>
<feature type="domain" description="Aspartate/glutamate/uridylate kinase" evidence="13">
    <location>
        <begin position="3"/>
        <end position="236"/>
    </location>
</feature>
<keyword evidence="4" id="KW-0055">Arginine biosynthesis</keyword>
<evidence type="ECO:0000256" key="5">
    <source>
        <dbReference type="ARBA" id="ARBA00022605"/>
    </source>
</evidence>
<evidence type="ECO:0000313" key="15">
    <source>
        <dbReference type="Proteomes" id="UP000324209"/>
    </source>
</evidence>
<organism evidence="14 15">
    <name type="scientific">Oceanispirochaeta crateris</name>
    <dbReference type="NCBI Taxonomy" id="2518645"/>
    <lineage>
        <taxon>Bacteria</taxon>
        <taxon>Pseudomonadati</taxon>
        <taxon>Spirochaetota</taxon>
        <taxon>Spirochaetia</taxon>
        <taxon>Spirochaetales</taxon>
        <taxon>Spirochaetaceae</taxon>
        <taxon>Oceanispirochaeta</taxon>
    </lineage>
</organism>
<dbReference type="GO" id="GO:0006526">
    <property type="term" value="P:L-arginine biosynthetic process"/>
    <property type="evidence" value="ECO:0007669"/>
    <property type="project" value="UniProtKB-KW"/>
</dbReference>
<dbReference type="NCBIfam" id="TIGR00761">
    <property type="entry name" value="argB"/>
    <property type="match status" value="1"/>
</dbReference>
<dbReference type="EC" id="2.7.2.8" evidence="2"/>
<dbReference type="GO" id="GO:0003991">
    <property type="term" value="F:acetylglutamate kinase activity"/>
    <property type="evidence" value="ECO:0007669"/>
    <property type="project" value="UniProtKB-EC"/>
</dbReference>
<comment type="pathway">
    <text evidence="1">Amino-acid biosynthesis; L-arginine biosynthesis; N(2)-acetyl-L-ornithine from L-glutamate: step 2/4.</text>
</comment>
<dbReference type="InterPro" id="IPR004662">
    <property type="entry name" value="AcgluKinase_fam"/>
</dbReference>
<dbReference type="InterPro" id="IPR036393">
    <property type="entry name" value="AceGlu_kinase-like_sf"/>
</dbReference>
<dbReference type="AlphaFoldDB" id="A0A5C1QH23"/>
<evidence type="ECO:0000256" key="7">
    <source>
        <dbReference type="ARBA" id="ARBA00022741"/>
    </source>
</evidence>
<dbReference type="KEGG" id="ock:EXM22_05205"/>
<dbReference type="Gene3D" id="3.40.1160.10">
    <property type="entry name" value="Acetylglutamate kinase-like"/>
    <property type="match status" value="1"/>
</dbReference>
<evidence type="ECO:0000259" key="13">
    <source>
        <dbReference type="Pfam" id="PF00696"/>
    </source>
</evidence>
<sequence length="261" mass="27658">MSIFVIKAGGRSAESSESIAALAVEIGDLVQKGHHIVFVHGGGAAVSAIQKQYELEPRFIDGKRLTSAREMDLVDMGLSGLMNTHLVRIFQTAGLKPVGLSGADGSLFLSTDATGADGNENRTGSVSKVNPTLIHLLLEHEYFPVICSVSTDSCGRGMNINADEAALALAVALNAESLIFISDIPGILIEGTVVPSMNEQFIEDSIGNGEIQGGMIPKVRSSLEAIRQGVHNIQISNYENQGDLSKIIARIKGTCITLEDK</sequence>
<evidence type="ECO:0000256" key="4">
    <source>
        <dbReference type="ARBA" id="ARBA00022571"/>
    </source>
</evidence>
<dbReference type="OrthoDB" id="9803155at2"/>
<dbReference type="PRINTS" id="PR00474">
    <property type="entry name" value="GLU5KINASE"/>
</dbReference>
<dbReference type="GO" id="GO:0005737">
    <property type="term" value="C:cytoplasm"/>
    <property type="evidence" value="ECO:0007669"/>
    <property type="project" value="InterPro"/>
</dbReference>
<dbReference type="CDD" id="cd04238">
    <property type="entry name" value="AAK_NAGK-like"/>
    <property type="match status" value="1"/>
</dbReference>
<evidence type="ECO:0000256" key="10">
    <source>
        <dbReference type="ARBA" id="ARBA00030178"/>
    </source>
</evidence>
<name>A0A5C1QH23_9SPIO</name>
<evidence type="ECO:0000256" key="12">
    <source>
        <dbReference type="ARBA" id="ARBA00048141"/>
    </source>
</evidence>
<keyword evidence="8 14" id="KW-0418">Kinase</keyword>
<keyword evidence="15" id="KW-1185">Reference proteome</keyword>
<dbReference type="PANTHER" id="PTHR23342:SF0">
    <property type="entry name" value="N-ACETYLGLUTAMATE SYNTHASE, MITOCHONDRIAL"/>
    <property type="match status" value="1"/>
</dbReference>
<dbReference type="Proteomes" id="UP000324209">
    <property type="component" value="Chromosome"/>
</dbReference>
<dbReference type="SUPFAM" id="SSF53633">
    <property type="entry name" value="Carbamate kinase-like"/>
    <property type="match status" value="1"/>
</dbReference>
<evidence type="ECO:0000256" key="2">
    <source>
        <dbReference type="ARBA" id="ARBA00013065"/>
    </source>
</evidence>
<comment type="catalytic activity">
    <reaction evidence="12">
        <text>N-acetyl-L-glutamate + ATP = N-acetyl-L-glutamyl 5-phosphate + ADP</text>
        <dbReference type="Rhea" id="RHEA:14629"/>
        <dbReference type="ChEBI" id="CHEBI:30616"/>
        <dbReference type="ChEBI" id="CHEBI:44337"/>
        <dbReference type="ChEBI" id="CHEBI:57936"/>
        <dbReference type="ChEBI" id="CHEBI:456216"/>
        <dbReference type="EC" id="2.7.2.8"/>
    </reaction>
</comment>
<evidence type="ECO:0000256" key="8">
    <source>
        <dbReference type="ARBA" id="ARBA00022777"/>
    </source>
</evidence>
<evidence type="ECO:0000256" key="11">
    <source>
        <dbReference type="ARBA" id="ARBA00030639"/>
    </source>
</evidence>
<dbReference type="GO" id="GO:0005524">
    <property type="term" value="F:ATP binding"/>
    <property type="evidence" value="ECO:0007669"/>
    <property type="project" value="UniProtKB-KW"/>
</dbReference>
<accession>A0A5C1QH23</accession>
<dbReference type="InterPro" id="IPR001057">
    <property type="entry name" value="Glu/AcGlu_kinase"/>
</dbReference>
<dbReference type="Pfam" id="PF00696">
    <property type="entry name" value="AA_kinase"/>
    <property type="match status" value="1"/>
</dbReference>
<keyword evidence="9" id="KW-0067">ATP-binding</keyword>
<dbReference type="PIRSF" id="PIRSF000728">
    <property type="entry name" value="NAGK"/>
    <property type="match status" value="1"/>
</dbReference>
<protein>
    <recommendedName>
        <fullName evidence="3">Acetylglutamate kinase</fullName>
        <ecNumber evidence="2">2.7.2.8</ecNumber>
    </recommendedName>
    <alternativeName>
        <fullName evidence="10">N-acetyl-L-glutamate 5-phosphotransferase</fullName>
    </alternativeName>
    <alternativeName>
        <fullName evidence="11">NAG kinase</fullName>
    </alternativeName>
</protein>
<evidence type="ECO:0000256" key="1">
    <source>
        <dbReference type="ARBA" id="ARBA00004828"/>
    </source>
</evidence>
<keyword evidence="7" id="KW-0547">Nucleotide-binding</keyword>
<evidence type="ECO:0000256" key="3">
    <source>
        <dbReference type="ARBA" id="ARBA00021197"/>
    </source>
</evidence>
<dbReference type="InterPro" id="IPR001048">
    <property type="entry name" value="Asp/Glu/Uridylate_kinase"/>
</dbReference>
<evidence type="ECO:0000256" key="6">
    <source>
        <dbReference type="ARBA" id="ARBA00022679"/>
    </source>
</evidence>
<dbReference type="PANTHER" id="PTHR23342">
    <property type="entry name" value="N-ACETYLGLUTAMATE SYNTHASE"/>
    <property type="match status" value="1"/>
</dbReference>
<keyword evidence="5" id="KW-0028">Amino-acid biosynthesis</keyword>
<evidence type="ECO:0000313" key="14">
    <source>
        <dbReference type="EMBL" id="QEN07415.1"/>
    </source>
</evidence>
<gene>
    <name evidence="14" type="primary">argB</name>
    <name evidence="14" type="ORF">EXM22_05205</name>
</gene>
<evidence type="ECO:0000256" key="9">
    <source>
        <dbReference type="ARBA" id="ARBA00022840"/>
    </source>
</evidence>
<dbReference type="EMBL" id="CP036150">
    <property type="protein sequence ID" value="QEN07415.1"/>
    <property type="molecule type" value="Genomic_DNA"/>
</dbReference>
<dbReference type="RefSeq" id="WP_149485495.1">
    <property type="nucleotide sequence ID" value="NZ_CP036150.1"/>
</dbReference>
<proteinExistence type="predicted"/>
<keyword evidence="6 14" id="KW-0808">Transferase</keyword>